<dbReference type="EMBL" id="CADCXU010018460">
    <property type="protein sequence ID" value="CAB0006834.1"/>
    <property type="molecule type" value="Genomic_DNA"/>
</dbReference>
<evidence type="ECO:0000313" key="2">
    <source>
        <dbReference type="EMBL" id="CAB0006834.1"/>
    </source>
</evidence>
<protein>
    <submittedName>
        <fullName evidence="2">Uncharacterized protein</fullName>
    </submittedName>
</protein>
<dbReference type="AlphaFoldDB" id="A0A6H5GTV1"/>
<sequence>MNLDQFCSRIINITNSDQLFTQISSELGSALNTDQYHGHGSILCTIINSGVGSVHLY</sequence>
<proteinExistence type="predicted"/>
<accession>A0A6H5GTV1</accession>
<evidence type="ECO:0000313" key="3">
    <source>
        <dbReference type="Proteomes" id="UP000479000"/>
    </source>
</evidence>
<gene>
    <name evidence="2" type="ORF">NTEN_LOCUS12290</name>
    <name evidence="1" type="ORF">NTEN_LOCUS9902</name>
</gene>
<dbReference type="Proteomes" id="UP000479000">
    <property type="component" value="Unassembled WGS sequence"/>
</dbReference>
<dbReference type="EMBL" id="CADCXU010014969">
    <property type="protein sequence ID" value="CAB0004425.1"/>
    <property type="molecule type" value="Genomic_DNA"/>
</dbReference>
<name>A0A6H5GTV1_9HEMI</name>
<evidence type="ECO:0000313" key="1">
    <source>
        <dbReference type="EMBL" id="CAB0004425.1"/>
    </source>
</evidence>
<organism evidence="2 3">
    <name type="scientific">Nesidiocoris tenuis</name>
    <dbReference type="NCBI Taxonomy" id="355587"/>
    <lineage>
        <taxon>Eukaryota</taxon>
        <taxon>Metazoa</taxon>
        <taxon>Ecdysozoa</taxon>
        <taxon>Arthropoda</taxon>
        <taxon>Hexapoda</taxon>
        <taxon>Insecta</taxon>
        <taxon>Pterygota</taxon>
        <taxon>Neoptera</taxon>
        <taxon>Paraneoptera</taxon>
        <taxon>Hemiptera</taxon>
        <taxon>Heteroptera</taxon>
        <taxon>Panheteroptera</taxon>
        <taxon>Cimicomorpha</taxon>
        <taxon>Miridae</taxon>
        <taxon>Dicyphina</taxon>
        <taxon>Nesidiocoris</taxon>
    </lineage>
</organism>
<reference evidence="2 3" key="1">
    <citation type="submission" date="2020-02" db="EMBL/GenBank/DDBJ databases">
        <authorList>
            <person name="Ferguson B K."/>
        </authorList>
    </citation>
    <scope>NUCLEOTIDE SEQUENCE [LARGE SCALE GENOMIC DNA]</scope>
</reference>
<keyword evidence="3" id="KW-1185">Reference proteome</keyword>